<dbReference type="Pfam" id="PF00126">
    <property type="entry name" value="HTH_1"/>
    <property type="match status" value="1"/>
</dbReference>
<evidence type="ECO:0000256" key="5">
    <source>
        <dbReference type="ARBA" id="ARBA00023163"/>
    </source>
</evidence>
<evidence type="ECO:0000256" key="3">
    <source>
        <dbReference type="ARBA" id="ARBA00023125"/>
    </source>
</evidence>
<sequence length="302" mass="33619">MISIRQMRYFDALASTGHFGKAAKLVNVSQPALSAQIAEMERLLDARLVERNRSGMFLTREGEELLPDIRDILQRVDRLQAKLKAGRGPLKGRLRLGIIPTVAPYLVPVLIPEVRSRYPDLNLELKELLTDDCLDELRHGKLDCAIVALPIEAQDFDSTPLFEDRFLIASAEDESTILLSPMTQDRVDVERLLLLQEGHCLRDQALAVCGTAAGRRVANYGATSMATLLQMVSHGMGITLIPEIAVRDERTRNRMRIVPFAEPQPSRRIGLVWRSSASAKRREFEALGELVAEAASGLLDQS</sequence>
<dbReference type="Proteomes" id="UP001174932">
    <property type="component" value="Unassembled WGS sequence"/>
</dbReference>
<dbReference type="Gene3D" id="1.10.10.10">
    <property type="entry name" value="Winged helix-like DNA-binding domain superfamily/Winged helix DNA-binding domain"/>
    <property type="match status" value="1"/>
</dbReference>
<dbReference type="InterPro" id="IPR005119">
    <property type="entry name" value="LysR_subst-bd"/>
</dbReference>
<keyword evidence="2" id="KW-0805">Transcription regulation</keyword>
<protein>
    <submittedName>
        <fullName evidence="7">LysR substrate-binding domain-containing protein</fullName>
    </submittedName>
</protein>
<dbReference type="PANTHER" id="PTHR30346:SF26">
    <property type="entry name" value="HYDROGEN PEROXIDE-INDUCIBLE GENES ACTIVATOR"/>
    <property type="match status" value="1"/>
</dbReference>
<dbReference type="CDD" id="cd08411">
    <property type="entry name" value="PBP2_OxyR"/>
    <property type="match status" value="1"/>
</dbReference>
<dbReference type="SUPFAM" id="SSF46785">
    <property type="entry name" value="Winged helix' DNA-binding domain"/>
    <property type="match status" value="1"/>
</dbReference>
<comment type="similarity">
    <text evidence="1">Belongs to the LysR transcriptional regulatory family.</text>
</comment>
<proteinExistence type="inferred from homology"/>
<keyword evidence="3" id="KW-0238">DNA-binding</keyword>
<evidence type="ECO:0000256" key="1">
    <source>
        <dbReference type="ARBA" id="ARBA00009437"/>
    </source>
</evidence>
<dbReference type="PROSITE" id="PS50931">
    <property type="entry name" value="HTH_LYSR"/>
    <property type="match status" value="1"/>
</dbReference>
<dbReference type="InterPro" id="IPR036390">
    <property type="entry name" value="WH_DNA-bd_sf"/>
</dbReference>
<dbReference type="InterPro" id="IPR036388">
    <property type="entry name" value="WH-like_DNA-bd_sf"/>
</dbReference>
<evidence type="ECO:0000256" key="4">
    <source>
        <dbReference type="ARBA" id="ARBA00023159"/>
    </source>
</evidence>
<evidence type="ECO:0000256" key="2">
    <source>
        <dbReference type="ARBA" id="ARBA00023015"/>
    </source>
</evidence>
<evidence type="ECO:0000259" key="6">
    <source>
        <dbReference type="PROSITE" id="PS50931"/>
    </source>
</evidence>
<keyword evidence="5" id="KW-0804">Transcription</keyword>
<keyword evidence="4" id="KW-0010">Activator</keyword>
<name>A0ABT8YII7_9HYPH</name>
<gene>
    <name evidence="7" type="ORF">Q4481_06040</name>
</gene>
<reference evidence="7" key="1">
    <citation type="journal article" date="2015" name="Int. J. Syst. Evol. Microbiol.">
        <title>Rhizobium alvei sp. nov., isolated from a freshwater river.</title>
        <authorList>
            <person name="Sheu S.Y."/>
            <person name="Huang H.W."/>
            <person name="Young C.C."/>
            <person name="Chen W.M."/>
        </authorList>
    </citation>
    <scope>NUCLEOTIDE SEQUENCE</scope>
    <source>
        <strain evidence="7">TNR-22</strain>
    </source>
</reference>
<accession>A0ABT8YII7</accession>
<evidence type="ECO:0000313" key="7">
    <source>
        <dbReference type="EMBL" id="MDO6963508.1"/>
    </source>
</evidence>
<dbReference type="SUPFAM" id="SSF53850">
    <property type="entry name" value="Periplasmic binding protein-like II"/>
    <property type="match status" value="1"/>
</dbReference>
<dbReference type="RefSeq" id="WP_304375413.1">
    <property type="nucleotide sequence ID" value="NZ_JAUOZU010000005.1"/>
</dbReference>
<evidence type="ECO:0000313" key="8">
    <source>
        <dbReference type="Proteomes" id="UP001174932"/>
    </source>
</evidence>
<reference evidence="7" key="2">
    <citation type="submission" date="2023-07" db="EMBL/GenBank/DDBJ databases">
        <authorList>
            <person name="Shen H."/>
        </authorList>
    </citation>
    <scope>NUCLEOTIDE SEQUENCE</scope>
    <source>
        <strain evidence="7">TNR-22</strain>
    </source>
</reference>
<keyword evidence="8" id="KW-1185">Reference proteome</keyword>
<dbReference type="PANTHER" id="PTHR30346">
    <property type="entry name" value="TRANSCRIPTIONAL DUAL REGULATOR HCAR-RELATED"/>
    <property type="match status" value="1"/>
</dbReference>
<dbReference type="Gene3D" id="3.40.190.10">
    <property type="entry name" value="Periplasmic binding protein-like II"/>
    <property type="match status" value="2"/>
</dbReference>
<dbReference type="InterPro" id="IPR000847">
    <property type="entry name" value="LysR_HTH_N"/>
</dbReference>
<dbReference type="PRINTS" id="PR00039">
    <property type="entry name" value="HTHLYSR"/>
</dbReference>
<organism evidence="7 8">
    <name type="scientific">Rhizobium alvei</name>
    <dbReference type="NCBI Taxonomy" id="1132659"/>
    <lineage>
        <taxon>Bacteria</taxon>
        <taxon>Pseudomonadati</taxon>
        <taxon>Pseudomonadota</taxon>
        <taxon>Alphaproteobacteria</taxon>
        <taxon>Hyphomicrobiales</taxon>
        <taxon>Rhizobiaceae</taxon>
        <taxon>Rhizobium/Agrobacterium group</taxon>
        <taxon>Rhizobium</taxon>
    </lineage>
</organism>
<dbReference type="EMBL" id="JAUOZU010000005">
    <property type="protein sequence ID" value="MDO6963508.1"/>
    <property type="molecule type" value="Genomic_DNA"/>
</dbReference>
<feature type="domain" description="HTH lysR-type" evidence="6">
    <location>
        <begin position="2"/>
        <end position="59"/>
    </location>
</feature>
<dbReference type="Pfam" id="PF03466">
    <property type="entry name" value="LysR_substrate"/>
    <property type="match status" value="1"/>
</dbReference>
<comment type="caution">
    <text evidence="7">The sequence shown here is derived from an EMBL/GenBank/DDBJ whole genome shotgun (WGS) entry which is preliminary data.</text>
</comment>